<gene>
    <name evidence="6" type="ORF">Pa4123_15040</name>
</gene>
<dbReference type="CDD" id="cd03216">
    <property type="entry name" value="ABC_Carb_Monos_I"/>
    <property type="match status" value="1"/>
</dbReference>
<dbReference type="PROSITE" id="PS50893">
    <property type="entry name" value="ABC_TRANSPORTER_2"/>
    <property type="match status" value="2"/>
</dbReference>
<dbReference type="EMBL" id="BSDI01000007">
    <property type="protein sequence ID" value="GLH96230.1"/>
    <property type="molecule type" value="Genomic_DNA"/>
</dbReference>
<dbReference type="Gene3D" id="3.40.50.300">
    <property type="entry name" value="P-loop containing nucleotide triphosphate hydrolases"/>
    <property type="match status" value="2"/>
</dbReference>
<comment type="caution">
    <text evidence="6">The sequence shown here is derived from an EMBL/GenBank/DDBJ whole genome shotgun (WGS) entry which is preliminary data.</text>
</comment>
<dbReference type="SUPFAM" id="SSF52540">
    <property type="entry name" value="P-loop containing nucleoside triphosphate hydrolases"/>
    <property type="match status" value="2"/>
</dbReference>
<evidence type="ECO:0000313" key="7">
    <source>
        <dbReference type="Proteomes" id="UP001144280"/>
    </source>
</evidence>
<dbReference type="PROSITE" id="PS00211">
    <property type="entry name" value="ABC_TRANSPORTER_1"/>
    <property type="match status" value="1"/>
</dbReference>
<proteinExistence type="predicted"/>
<dbReference type="InterPro" id="IPR017871">
    <property type="entry name" value="ABC_transporter-like_CS"/>
</dbReference>
<dbReference type="PANTHER" id="PTHR43790:SF9">
    <property type="entry name" value="GALACTOFURANOSE TRANSPORTER ATP-BINDING PROTEIN YTFR"/>
    <property type="match status" value="1"/>
</dbReference>
<dbReference type="Proteomes" id="UP001144280">
    <property type="component" value="Unassembled WGS sequence"/>
</dbReference>
<dbReference type="InterPro" id="IPR003439">
    <property type="entry name" value="ABC_transporter-like_ATP-bd"/>
</dbReference>
<sequence length="510" mass="54226">MSGDENGWAQAGPPVAEATNISKRYGSTVALDRAHIQVRPGETHALVGRNGAGKSTLVSILTGLQAPDTGQVLFNGQAAPRLSERDAWRRHVACVYQKSTIIPELTVAENLLLNRYHRNRGGLISWRSLRREARSLLADWSVDVDVDAKAHELSVEQRQFVEIARALSFGARFIILDEPTAQLDAGAIARLFGHIRDLQGQGVTFLFISHHLQEIYEICDMVTVFRDARHIVTARVADLPRGELIAAMTGEATALAAARSRTAPAATTDLVLDVSGLSTSGVFDDVSLRVRPGEIVGLAGSGGSGKTEVAETIVGLRTAGAGTITVAGARPRAGDVNAALASGIGFVPQDRHQQGLVANMSIADNATLTIPERLGPAGFLSGRRRDAVARSMIDELAIKTPGPDLPVSGLSGGNQQKVVMARALANDPKVLVLITPTAGVDVRSKEFLLDKVDQVAARGTGVIVASDELDDLRICDRVLVMFQGRIVADLPSGWRDHDLVAAMEGLSIDA</sequence>
<dbReference type="InterPro" id="IPR027417">
    <property type="entry name" value="P-loop_NTPase"/>
</dbReference>
<keyword evidence="4 6" id="KW-0067">ATP-binding</keyword>
<protein>
    <submittedName>
        <fullName evidence="6">Multidrug ABC transporter ATP-binding protein</fullName>
    </submittedName>
</protein>
<keyword evidence="3" id="KW-0547">Nucleotide-binding</keyword>
<dbReference type="InterPro" id="IPR050107">
    <property type="entry name" value="ABC_carbohydrate_import_ATPase"/>
</dbReference>
<dbReference type="InterPro" id="IPR003593">
    <property type="entry name" value="AAA+_ATPase"/>
</dbReference>
<evidence type="ECO:0000313" key="6">
    <source>
        <dbReference type="EMBL" id="GLH96230.1"/>
    </source>
</evidence>
<dbReference type="PANTHER" id="PTHR43790">
    <property type="entry name" value="CARBOHYDRATE TRANSPORT ATP-BINDING PROTEIN MG119-RELATED"/>
    <property type="match status" value="1"/>
</dbReference>
<name>A0ABQ5QPP4_9ACTN</name>
<organism evidence="6 7">
    <name type="scientific">Phytohabitans aurantiacus</name>
    <dbReference type="NCBI Taxonomy" id="3016789"/>
    <lineage>
        <taxon>Bacteria</taxon>
        <taxon>Bacillati</taxon>
        <taxon>Actinomycetota</taxon>
        <taxon>Actinomycetes</taxon>
        <taxon>Micromonosporales</taxon>
        <taxon>Micromonosporaceae</taxon>
    </lineage>
</organism>
<keyword evidence="2" id="KW-0677">Repeat</keyword>
<dbReference type="SMART" id="SM00382">
    <property type="entry name" value="AAA"/>
    <property type="match status" value="2"/>
</dbReference>
<dbReference type="Pfam" id="PF00005">
    <property type="entry name" value="ABC_tran"/>
    <property type="match status" value="2"/>
</dbReference>
<feature type="domain" description="ABC transporter" evidence="5">
    <location>
        <begin position="265"/>
        <end position="508"/>
    </location>
</feature>
<evidence type="ECO:0000256" key="2">
    <source>
        <dbReference type="ARBA" id="ARBA00022737"/>
    </source>
</evidence>
<feature type="domain" description="ABC transporter" evidence="5">
    <location>
        <begin position="16"/>
        <end position="252"/>
    </location>
</feature>
<keyword evidence="7" id="KW-1185">Reference proteome</keyword>
<keyword evidence="1" id="KW-0813">Transport</keyword>
<dbReference type="RefSeq" id="WP_281893397.1">
    <property type="nucleotide sequence ID" value="NZ_BSDI01000007.1"/>
</dbReference>
<evidence type="ECO:0000256" key="4">
    <source>
        <dbReference type="ARBA" id="ARBA00022840"/>
    </source>
</evidence>
<evidence type="ECO:0000256" key="1">
    <source>
        <dbReference type="ARBA" id="ARBA00022448"/>
    </source>
</evidence>
<evidence type="ECO:0000259" key="5">
    <source>
        <dbReference type="PROSITE" id="PS50893"/>
    </source>
</evidence>
<evidence type="ECO:0000256" key="3">
    <source>
        <dbReference type="ARBA" id="ARBA00022741"/>
    </source>
</evidence>
<accession>A0ABQ5QPP4</accession>
<dbReference type="GO" id="GO:0005524">
    <property type="term" value="F:ATP binding"/>
    <property type="evidence" value="ECO:0007669"/>
    <property type="project" value="UniProtKB-KW"/>
</dbReference>
<reference evidence="6" key="1">
    <citation type="submission" date="2022-12" db="EMBL/GenBank/DDBJ databases">
        <title>New Phytohabitans aurantiacus sp. RD004123 nov., an actinomycete isolated from soil.</title>
        <authorList>
            <person name="Triningsih D.W."/>
            <person name="Harunari E."/>
            <person name="Igarashi Y."/>
        </authorList>
    </citation>
    <scope>NUCLEOTIDE SEQUENCE</scope>
    <source>
        <strain evidence="6">RD004123</strain>
    </source>
</reference>
<dbReference type="CDD" id="cd03215">
    <property type="entry name" value="ABC_Carb_Monos_II"/>
    <property type="match status" value="1"/>
</dbReference>